<proteinExistence type="predicted"/>
<evidence type="ECO:0000313" key="1">
    <source>
        <dbReference type="Proteomes" id="UP000095282"/>
    </source>
</evidence>
<evidence type="ECO:0000313" key="2">
    <source>
        <dbReference type="WBParaSite" id="Csp11.Scaffold471.g1655.t1"/>
    </source>
</evidence>
<organism evidence="1 2">
    <name type="scientific">Caenorhabditis tropicalis</name>
    <dbReference type="NCBI Taxonomy" id="1561998"/>
    <lineage>
        <taxon>Eukaryota</taxon>
        <taxon>Metazoa</taxon>
        <taxon>Ecdysozoa</taxon>
        <taxon>Nematoda</taxon>
        <taxon>Chromadorea</taxon>
        <taxon>Rhabditida</taxon>
        <taxon>Rhabditina</taxon>
        <taxon>Rhabditomorpha</taxon>
        <taxon>Rhabditoidea</taxon>
        <taxon>Rhabditidae</taxon>
        <taxon>Peloderinae</taxon>
        <taxon>Caenorhabditis</taxon>
    </lineage>
</organism>
<dbReference type="WBParaSite" id="Csp11.Scaffold471.g1655.t1">
    <property type="protein sequence ID" value="Csp11.Scaffold471.g1655.t1"/>
    <property type="gene ID" value="Csp11.Scaffold471.g1655"/>
</dbReference>
<accession>A0A1I7T202</accession>
<keyword evidence="1" id="KW-1185">Reference proteome</keyword>
<dbReference type="Proteomes" id="UP000095282">
    <property type="component" value="Unplaced"/>
</dbReference>
<protein>
    <submittedName>
        <fullName evidence="2">Uncharacterized protein</fullName>
    </submittedName>
</protein>
<sequence length="166" mass="19593">MYTNLANKVVSRRIHYSNMADVSDFNELRESHAKKIKVADENESDDLRIECGKIEEMREQLFTKENRRNGIQALYMSIIQTYHTVHRFSIQPFTRKRRGQFMMMRKYINDCRNSFYKRFVHTTPTITPRPRRGVFPVVQQSPIRDALLNIVGRRPAHPPISLATPL</sequence>
<name>A0A1I7T202_9PELO</name>
<reference evidence="2" key="1">
    <citation type="submission" date="2016-11" db="UniProtKB">
        <authorList>
            <consortium name="WormBaseParasite"/>
        </authorList>
    </citation>
    <scope>IDENTIFICATION</scope>
</reference>
<dbReference type="AlphaFoldDB" id="A0A1I7T202"/>